<dbReference type="PANTHER" id="PTHR14969:SF13">
    <property type="entry name" value="AT30094P"/>
    <property type="match status" value="1"/>
</dbReference>
<dbReference type="Proteomes" id="UP001228113">
    <property type="component" value="Chromosome"/>
</dbReference>
<keyword evidence="3" id="KW-1185">Reference proteome</keyword>
<evidence type="ECO:0000313" key="3">
    <source>
        <dbReference type="Proteomes" id="UP001228113"/>
    </source>
</evidence>
<dbReference type="Pfam" id="PF01569">
    <property type="entry name" value="PAP2"/>
    <property type="match status" value="1"/>
</dbReference>
<dbReference type="RefSeq" id="WP_316410076.1">
    <property type="nucleotide sequence ID" value="NZ_AP027081.1"/>
</dbReference>
<evidence type="ECO:0000259" key="1">
    <source>
        <dbReference type="SMART" id="SM00014"/>
    </source>
</evidence>
<sequence>MKTWLLALAAGTWLGAQTPSPDALGALPGVAWADAKALATAPADWSRAQWGEAGLCAAAVLGTALLLDRTVDDGMGRSQTPGRTRLARDLAKPGGMAGLAVLGAGYAVTSLLDLDKPRSVFVDMGLSAVLAQAAILPVKVLAGRARPVDGYGDHAFKPFSSRDGFPSGHAAQAFAMAAALSARTDRTWVSVASYGVAGLVGLSRLQTRDHFASDVLAGALVGIYAGRAVTGLDQARRAGKRVAVEVRPALGPGGAGFTVSARF</sequence>
<dbReference type="InterPro" id="IPR036938">
    <property type="entry name" value="PAP2/HPO_sf"/>
</dbReference>
<name>A0AA48GSZ9_9BACT</name>
<accession>A0AA48GSZ9</accession>
<evidence type="ECO:0000313" key="2">
    <source>
        <dbReference type="EMBL" id="BDU77037.1"/>
    </source>
</evidence>
<dbReference type="InterPro" id="IPR000326">
    <property type="entry name" value="PAP2/HPO"/>
</dbReference>
<reference evidence="2" key="1">
    <citation type="journal article" date="2023" name="Int. J. Syst. Evol. Microbiol.">
        <title>Mesoterricola silvestris gen. nov., sp. nov., Mesoterricola sediminis sp. nov., Geothrix oryzae sp. nov., Geothrix edaphica sp. nov., Geothrix rubra sp. nov., and Geothrix limicola sp. nov., six novel members of Acidobacteriota isolated from soils.</title>
        <authorList>
            <person name="Itoh H."/>
            <person name="Sugisawa Y."/>
            <person name="Mise K."/>
            <person name="Xu Z."/>
            <person name="Kuniyasu M."/>
            <person name="Ushijima N."/>
            <person name="Kawano K."/>
            <person name="Kobayashi E."/>
            <person name="Shiratori Y."/>
            <person name="Masuda Y."/>
            <person name="Senoo K."/>
        </authorList>
    </citation>
    <scope>NUCLEOTIDE SEQUENCE</scope>
    <source>
        <strain evidence="2">W786</strain>
    </source>
</reference>
<dbReference type="SUPFAM" id="SSF48317">
    <property type="entry name" value="Acid phosphatase/Vanadium-dependent haloperoxidase"/>
    <property type="match status" value="1"/>
</dbReference>
<proteinExistence type="predicted"/>
<organism evidence="2 3">
    <name type="scientific">Mesoterricola sediminis</name>
    <dbReference type="NCBI Taxonomy" id="2927980"/>
    <lineage>
        <taxon>Bacteria</taxon>
        <taxon>Pseudomonadati</taxon>
        <taxon>Acidobacteriota</taxon>
        <taxon>Holophagae</taxon>
        <taxon>Holophagales</taxon>
        <taxon>Holophagaceae</taxon>
        <taxon>Mesoterricola</taxon>
    </lineage>
</organism>
<dbReference type="Gene3D" id="1.20.144.10">
    <property type="entry name" value="Phosphatidic acid phosphatase type 2/haloperoxidase"/>
    <property type="match status" value="1"/>
</dbReference>
<dbReference type="EMBL" id="AP027081">
    <property type="protein sequence ID" value="BDU77037.1"/>
    <property type="molecule type" value="Genomic_DNA"/>
</dbReference>
<dbReference type="AlphaFoldDB" id="A0AA48GSZ9"/>
<feature type="domain" description="Phosphatidic acid phosphatase type 2/haloperoxidase" evidence="1">
    <location>
        <begin position="121"/>
        <end position="230"/>
    </location>
</feature>
<dbReference type="PANTHER" id="PTHR14969">
    <property type="entry name" value="SPHINGOSINE-1-PHOSPHATE PHOSPHOHYDROLASE"/>
    <property type="match status" value="1"/>
</dbReference>
<protein>
    <submittedName>
        <fullName evidence="2">Phosphoesterase</fullName>
    </submittedName>
</protein>
<dbReference type="SMART" id="SM00014">
    <property type="entry name" value="acidPPc"/>
    <property type="match status" value="1"/>
</dbReference>
<dbReference type="KEGG" id="msea:METESE_19950"/>
<gene>
    <name evidence="2" type="ORF">METESE_19950</name>
</gene>